<dbReference type="EMBL" id="MAUE01000023">
    <property type="protein sequence ID" value="OCW25487.1"/>
    <property type="molecule type" value="Genomic_DNA"/>
</dbReference>
<evidence type="ECO:0000313" key="2">
    <source>
        <dbReference type="EMBL" id="PTC24560.1"/>
    </source>
</evidence>
<accession>A0A2T4FMD9</accession>
<sequence>MTVIAFFEDVRIAIADVLITKSLGREAARTPTGGTTEDFARHGLQVTRLVRKMVTAEGPVGRIECLVAGTVSHIDAFAQVLQAVLNNSLPLPDELRETVRRAGVFGCFQVATQIADNSGFSEYEVIGVAGANMCFQTVDATRVEEVLPYFGKVYIAGSGSFDLLHWLRLRGETFARVFAEHPEDTKRFHIAHMVPLMLMQEDLGEQRTLQAGVGGYYEAFQILPGKLEPFDECLTVFVDLLGRKRDATVQVRHVLYHCYRGSTLHVLSLNTPVKVSAVAPVKVPLDDFGYHEIPPLQGSSVSPSWTRHMVAAKLRGARTIRTVIRKKVGGKWVDKRLLNNGAVPVVLTVSLAGDNLVLAVDVQSYEQHFTRFPSDHDTVLKV</sequence>
<dbReference type="AlphaFoldDB" id="A0A2T4FMD9"/>
<protein>
    <submittedName>
        <fullName evidence="2">Uncharacterized protein</fullName>
    </submittedName>
</protein>
<evidence type="ECO:0000313" key="1">
    <source>
        <dbReference type="EMBL" id="OCW25487.1"/>
    </source>
</evidence>
<evidence type="ECO:0000313" key="4">
    <source>
        <dbReference type="Proteomes" id="UP000240571"/>
    </source>
</evidence>
<keyword evidence="3" id="KW-1185">Reference proteome</keyword>
<dbReference type="RefSeq" id="WP_065905094.1">
    <property type="nucleotide sequence ID" value="NZ_MAUE01000023.1"/>
</dbReference>
<comment type="caution">
    <text evidence="2">The sequence shown here is derived from an EMBL/GenBank/DDBJ whole genome shotgun (WGS) entry which is preliminary data.</text>
</comment>
<reference evidence="1 3" key="1">
    <citation type="submission" date="2016-06" db="EMBL/GenBank/DDBJ databases">
        <title>Draft genome sequence of Pseudomonas sp. S1E40, a novel strain antagonistic activity to fungal plant pathogen.</title>
        <authorList>
            <person name="Tambong J.T."/>
            <person name="Tchagang C."/>
            <person name="Xu R."/>
        </authorList>
    </citation>
    <scope>NUCLEOTIDE SEQUENCE [LARGE SCALE GENOMIC DNA]</scope>
    <source>
        <strain evidence="1 3">S1E40</strain>
    </source>
</reference>
<proteinExistence type="predicted"/>
<dbReference type="Proteomes" id="UP000240571">
    <property type="component" value="Unassembled WGS sequence"/>
</dbReference>
<gene>
    <name evidence="1" type="ORF">BBG20_16270</name>
    <name evidence="2" type="ORF">C9382_26285</name>
</gene>
<dbReference type="Proteomes" id="UP000095081">
    <property type="component" value="Unassembled WGS sequence"/>
</dbReference>
<name>A0A2T4FMD9_9PSED</name>
<dbReference type="EMBL" id="PYWW01000055">
    <property type="protein sequence ID" value="PTC24560.1"/>
    <property type="molecule type" value="Genomic_DNA"/>
</dbReference>
<evidence type="ECO:0000313" key="3">
    <source>
        <dbReference type="Proteomes" id="UP000095081"/>
    </source>
</evidence>
<reference evidence="2 4" key="2">
    <citation type="submission" date="2018-03" db="EMBL/GenBank/DDBJ databases">
        <title>Diversity of bacteria associated with corn roots inoculated with woodland soils in Canada, and Description of Pseudomonas aylmerense sp. nov.</title>
        <authorList>
            <person name="Tambong J.T."/>
            <person name="Xu R."/>
            <person name="Tchagang C."/>
        </authorList>
    </citation>
    <scope>NUCLEOTIDE SEQUENCE [LARGE SCALE GENOMIC DNA]</scope>
    <source>
        <strain evidence="2 4">S1E44</strain>
    </source>
</reference>
<organism evidence="2 4">
    <name type="scientific">Pseudomonas aylmerensis</name>
    <dbReference type="NCBI Taxonomy" id="1869229"/>
    <lineage>
        <taxon>Bacteria</taxon>
        <taxon>Pseudomonadati</taxon>
        <taxon>Pseudomonadota</taxon>
        <taxon>Gammaproteobacteria</taxon>
        <taxon>Pseudomonadales</taxon>
        <taxon>Pseudomonadaceae</taxon>
        <taxon>Pseudomonas</taxon>
    </lineage>
</organism>